<accession>A0ABW2NV14</accession>
<feature type="domain" description="ATPase AAA-type core" evidence="1">
    <location>
        <begin position="280"/>
        <end position="387"/>
    </location>
</feature>
<dbReference type="Gene3D" id="1.25.10.10">
    <property type="entry name" value="Leucine-rich Repeat Variant"/>
    <property type="match status" value="1"/>
</dbReference>
<evidence type="ECO:0000259" key="1">
    <source>
        <dbReference type="Pfam" id="PF00004"/>
    </source>
</evidence>
<sequence>MESTTGVTMSPRPAGEPDNVDRYESAWIVQHVLHVLQGGVEWIMVEDVGERAEGAEFTIHRAGAIEVHQVKRQQGNANAWTVASLRAKGIWAAAARHAEAGRHVHFVSTIPARPVQELSDRARRSASPAEFLDHWLSEELRTPFDELVSDAIFGSVDTAWKTLRLLWVEWYDEQNIVRTNAVLAGLLLKGAPGSLAAVGLWDLVVQNLGVRLDAAAIEARLEAYGLRQGLTEPDVGLTEQVGALTSRWLDGIERHLLRPFIPRSEVDELVELLSGSDRLLLLTGTAGSGKSSVLHEMASKLGMPVLGFRLDRLDPFSTTSGLGELLELGTSPVSALAAVAGDQPCILIVDQVDAVSLLSGRMPKSFDPIADLVREASAFPEMRVVLACRKFDAENDHRIRALTDDLRARRIEIGELSDEAVAEAIADMGLDGSRLSDPQRRLLRVPLHLVLLKTIGAEALSFQKTRQLFDAYWRRKCLECKQRNGSVRFQRVIAVLADAMSRSQRLSVPSALLDEDDLALDGELLVSEHVLVRDEEQIAFFHEGFFDYAFARGWVIRDQKLVDFLVSGEQELFRRAQVRQIANHLRELDEERFVREIRDLLLDPAVRYHLKDVAITLLGGLSVPTGLECALVVDVLSKVPLFADQLWLALRTGDWFRALDDEGLIEEWMSGADEALRSRAVEIMAGGVRDHPDRVAAILGAHSAADAYPRWLHFIVMAGTVADSRTLFDLVVSAVRQGNYAGTEHALWISVHGLAQRRPEWALELMAAHLDERLDALALDDAGNVAALTSRDHEALELLRTGARLRPELFCRKFLPYMRRVMALTAKTGDQPIADRHFGFRLPDQTGDDLASVLLYGAAGAIKAVAKSDPDTAKALLGDLAGDPYDAAQWLLYQGLAGAGESLAMWAAEIVLQGPHRLLSGYISDSLWTTREVLLTISESLPHEVFSRLESAVLHLSLPFARQNSGPYVFTLLSAMEAGPLSDHGRRRLAELRRAYGTDQPPPPGGMQTGFLRPPIRAEAAERMTDDQWLRAMTKHAENRLDWRTFTGGAAALSQVLQGQVAKDPVRFARLALRLTRETSPAYTNAILMGLREADQPEYAAPIFDAVRHIAGLCRTDNDRWLGWPLHAHLAAVPPEVIALILDRAIHSPDPADDRHHHSDGVRDRAEHLYGLAINCVRGIAAGTLAQILAYDADGSRTALVLPDLNRIAADRTVTVRTCAADLVHATLRHARPQALDAFQFLIDTDDVLLATPPMEGLLVSVGYENPEVIRPVAERMLGSWAFETRAAGGRIAAFAAMQWDMSHLLDTVLEGQDLAQRKGAAAVCAHRLSNSSDTRTAELALAQFFDDPEKEVREAAAEVAAALRGLRLRPFGKTLTRLVHSAAFEPALPQLLITLERAPDRIDDFVLACARRFIETHGAQVADIRFAAAADGRSISELLVRAYAQASAVGMRSQILDLLDELLLLGAFGVAERISEFER</sequence>
<dbReference type="InterPro" id="IPR027417">
    <property type="entry name" value="P-loop_NTPase"/>
</dbReference>
<organism evidence="2 3">
    <name type="scientific">Sphaerisporangium rhizosphaerae</name>
    <dbReference type="NCBI Taxonomy" id="2269375"/>
    <lineage>
        <taxon>Bacteria</taxon>
        <taxon>Bacillati</taxon>
        <taxon>Actinomycetota</taxon>
        <taxon>Actinomycetes</taxon>
        <taxon>Streptosporangiales</taxon>
        <taxon>Streptosporangiaceae</taxon>
        <taxon>Sphaerisporangium</taxon>
    </lineage>
</organism>
<comment type="caution">
    <text evidence="2">The sequence shown here is derived from an EMBL/GenBank/DDBJ whole genome shotgun (WGS) entry which is preliminary data.</text>
</comment>
<dbReference type="RefSeq" id="WP_380823676.1">
    <property type="nucleotide sequence ID" value="NZ_JBHTCG010000001.1"/>
</dbReference>
<evidence type="ECO:0000313" key="2">
    <source>
        <dbReference type="EMBL" id="MFC7380644.1"/>
    </source>
</evidence>
<reference evidence="3" key="1">
    <citation type="journal article" date="2019" name="Int. J. Syst. Evol. Microbiol.">
        <title>The Global Catalogue of Microorganisms (GCM) 10K type strain sequencing project: providing services to taxonomists for standard genome sequencing and annotation.</title>
        <authorList>
            <consortium name="The Broad Institute Genomics Platform"/>
            <consortium name="The Broad Institute Genome Sequencing Center for Infectious Disease"/>
            <person name="Wu L."/>
            <person name="Ma J."/>
        </authorList>
    </citation>
    <scope>NUCLEOTIDE SEQUENCE [LARGE SCALE GENOMIC DNA]</scope>
    <source>
        <strain evidence="3">CECT 7649</strain>
    </source>
</reference>
<dbReference type="Proteomes" id="UP001596496">
    <property type="component" value="Unassembled WGS sequence"/>
</dbReference>
<protein>
    <submittedName>
        <fullName evidence="2">AAA family ATPase</fullName>
    </submittedName>
</protein>
<name>A0ABW2NV14_9ACTN</name>
<dbReference type="Pfam" id="PF00004">
    <property type="entry name" value="AAA"/>
    <property type="match status" value="1"/>
</dbReference>
<dbReference type="InterPro" id="IPR011989">
    <property type="entry name" value="ARM-like"/>
</dbReference>
<keyword evidence="3" id="KW-1185">Reference proteome</keyword>
<dbReference type="EMBL" id="JBHTCG010000001">
    <property type="protein sequence ID" value="MFC7380644.1"/>
    <property type="molecule type" value="Genomic_DNA"/>
</dbReference>
<proteinExistence type="predicted"/>
<dbReference type="Gene3D" id="3.40.50.300">
    <property type="entry name" value="P-loop containing nucleotide triphosphate hydrolases"/>
    <property type="match status" value="1"/>
</dbReference>
<evidence type="ECO:0000313" key="3">
    <source>
        <dbReference type="Proteomes" id="UP001596496"/>
    </source>
</evidence>
<gene>
    <name evidence="2" type="ORF">ACFQSB_00420</name>
</gene>
<dbReference type="InterPro" id="IPR003959">
    <property type="entry name" value="ATPase_AAA_core"/>
</dbReference>
<dbReference type="SUPFAM" id="SSF52540">
    <property type="entry name" value="P-loop containing nucleoside triphosphate hydrolases"/>
    <property type="match status" value="1"/>
</dbReference>